<proteinExistence type="predicted"/>
<organism evidence="1 2">
    <name type="scientific">Pseudescherichia vulneris NBRC 102420</name>
    <dbReference type="NCBI Taxonomy" id="1115515"/>
    <lineage>
        <taxon>Bacteria</taxon>
        <taxon>Pseudomonadati</taxon>
        <taxon>Pseudomonadota</taxon>
        <taxon>Gammaproteobacteria</taxon>
        <taxon>Enterobacterales</taxon>
        <taxon>Enterobacteriaceae</taxon>
        <taxon>Pseudescherichia</taxon>
    </lineage>
</organism>
<gene>
    <name evidence="1" type="ORF">EV102420_25_00520</name>
</gene>
<dbReference type="AlphaFoldDB" id="A0A090V4Y5"/>
<evidence type="ECO:0000313" key="2">
    <source>
        <dbReference type="Proteomes" id="UP000029462"/>
    </source>
</evidence>
<dbReference type="InterPro" id="IPR010862">
    <property type="entry name" value="DUF1493"/>
</dbReference>
<evidence type="ECO:0000313" key="1">
    <source>
        <dbReference type="EMBL" id="GAL59940.1"/>
    </source>
</evidence>
<comment type="caution">
    <text evidence="1">The sequence shown here is derived from an EMBL/GenBank/DDBJ whole genome shotgun (WGS) entry which is preliminary data.</text>
</comment>
<keyword evidence="2" id="KW-1185">Reference proteome</keyword>
<dbReference type="Pfam" id="PF07377">
    <property type="entry name" value="DUF1493"/>
    <property type="match status" value="1"/>
</dbReference>
<reference evidence="1 2" key="1">
    <citation type="submission" date="2014-09" db="EMBL/GenBank/DDBJ databases">
        <title>Whole genome shotgun sequence of Escherichia vulneris NBRC 102420.</title>
        <authorList>
            <person name="Yoshida Y."/>
            <person name="Hosoyama A."/>
            <person name="Tsuchikane K."/>
            <person name="Ohji S."/>
            <person name="Ichikawa N."/>
            <person name="Kimura A."/>
            <person name="Yamazoe A."/>
            <person name="Ezaki T."/>
            <person name="Fujita N."/>
        </authorList>
    </citation>
    <scope>NUCLEOTIDE SEQUENCE [LARGE SCALE GENOMIC DNA]</scope>
    <source>
        <strain evidence="1 2">NBRC 102420</strain>
    </source>
</reference>
<evidence type="ECO:0008006" key="3">
    <source>
        <dbReference type="Google" id="ProtNLM"/>
    </source>
</evidence>
<protein>
    <recommendedName>
        <fullName evidence="3">DUF1493 family protein</fullName>
    </recommendedName>
</protein>
<name>A0A090V4Y5_PSEVU</name>
<accession>A0A090V4Y5</accession>
<sequence>MPDKAAQVRYLIKKHFWEMADDTSISTGSKRVLPEDATEFLEEYRDALGVDMSGFNFNSYFPNAGIRFLPNAILPRYLRTDHHVPEPLTVSMLIESAEAGRWLFCDSGSVDGAAIY</sequence>
<dbReference type="Proteomes" id="UP000029462">
    <property type="component" value="Unassembled WGS sequence"/>
</dbReference>
<dbReference type="RefSeq" id="WP_042394685.1">
    <property type="nucleotide sequence ID" value="NZ_BBMZ01000025.1"/>
</dbReference>
<dbReference type="OrthoDB" id="6476622at2"/>
<dbReference type="eggNOG" id="ENOG50336KW">
    <property type="taxonomic scope" value="Bacteria"/>
</dbReference>
<dbReference type="EMBL" id="BBMZ01000025">
    <property type="protein sequence ID" value="GAL59940.1"/>
    <property type="molecule type" value="Genomic_DNA"/>
</dbReference>